<keyword evidence="2" id="KW-1185">Reference proteome</keyword>
<proteinExistence type="predicted"/>
<comment type="caution">
    <text evidence="1">The sequence shown here is derived from an EMBL/GenBank/DDBJ whole genome shotgun (WGS) entry which is preliminary data.</text>
</comment>
<organism evidence="1 2">
    <name type="scientific">Elysia crispata</name>
    <name type="common">lettuce slug</name>
    <dbReference type="NCBI Taxonomy" id="231223"/>
    <lineage>
        <taxon>Eukaryota</taxon>
        <taxon>Metazoa</taxon>
        <taxon>Spiralia</taxon>
        <taxon>Lophotrochozoa</taxon>
        <taxon>Mollusca</taxon>
        <taxon>Gastropoda</taxon>
        <taxon>Heterobranchia</taxon>
        <taxon>Euthyneura</taxon>
        <taxon>Panpulmonata</taxon>
        <taxon>Sacoglossa</taxon>
        <taxon>Placobranchoidea</taxon>
        <taxon>Plakobranchidae</taxon>
        <taxon>Elysia</taxon>
    </lineage>
</organism>
<evidence type="ECO:0000313" key="2">
    <source>
        <dbReference type="Proteomes" id="UP001283361"/>
    </source>
</evidence>
<protein>
    <submittedName>
        <fullName evidence="1">Uncharacterized protein</fullName>
    </submittedName>
</protein>
<gene>
    <name evidence="1" type="ORF">RRG08_019415</name>
</gene>
<sequence>MRWTYCQREIHEGAVKEFSPCSLEYRCIVWREWENPDPTRNCYQYCVAVNELLRPMCASARGSFCSVTFLFGPLKTRGLPALV</sequence>
<reference evidence="1" key="1">
    <citation type="journal article" date="2023" name="G3 (Bethesda)">
        <title>A reference genome for the long-term kleptoplast-retaining sea slug Elysia crispata morphotype clarki.</title>
        <authorList>
            <person name="Eastman K.E."/>
            <person name="Pendleton A.L."/>
            <person name="Shaikh M.A."/>
            <person name="Suttiyut T."/>
            <person name="Ogas R."/>
            <person name="Tomko P."/>
            <person name="Gavelis G."/>
            <person name="Widhalm J.R."/>
            <person name="Wisecaver J.H."/>
        </authorList>
    </citation>
    <scope>NUCLEOTIDE SEQUENCE</scope>
    <source>
        <strain evidence="1">ECLA1</strain>
    </source>
</reference>
<accession>A0AAE0Z3H4</accession>
<name>A0AAE0Z3H4_9GAST</name>
<dbReference type="Proteomes" id="UP001283361">
    <property type="component" value="Unassembled WGS sequence"/>
</dbReference>
<evidence type="ECO:0000313" key="1">
    <source>
        <dbReference type="EMBL" id="KAK3762005.1"/>
    </source>
</evidence>
<dbReference type="AlphaFoldDB" id="A0AAE0Z3H4"/>
<dbReference type="EMBL" id="JAWDGP010004776">
    <property type="protein sequence ID" value="KAK3762005.1"/>
    <property type="molecule type" value="Genomic_DNA"/>
</dbReference>